<comment type="subcellular location">
    <subcellularLocation>
        <location evidence="1">Membrane</location>
        <topology evidence="1">Multi-pass membrane protein</topology>
    </subcellularLocation>
</comment>
<evidence type="ECO:0000256" key="2">
    <source>
        <dbReference type="ARBA" id="ARBA00008170"/>
    </source>
</evidence>
<feature type="domain" description="Sodium/calcium exchanger membrane region" evidence="8">
    <location>
        <begin position="41"/>
        <end position="204"/>
    </location>
</feature>
<feature type="transmembrane region" description="Helical" evidence="7">
    <location>
        <begin position="719"/>
        <end position="737"/>
    </location>
</feature>
<reference evidence="9 10" key="1">
    <citation type="submission" date="2024-05" db="EMBL/GenBank/DDBJ databases">
        <title>Long read based assembly of the Candida bracarensis genome reveals expanded adhesin content.</title>
        <authorList>
            <person name="Marcet-Houben M."/>
            <person name="Ksiezopolska E."/>
            <person name="Gabaldon T."/>
        </authorList>
    </citation>
    <scope>NUCLEOTIDE SEQUENCE [LARGE SCALE GENOMIC DNA]</scope>
    <source>
        <strain evidence="9 10">CBM6</strain>
    </source>
</reference>
<feature type="transmembrane region" description="Helical" evidence="7">
    <location>
        <begin position="486"/>
        <end position="503"/>
    </location>
</feature>
<dbReference type="Pfam" id="PF01699">
    <property type="entry name" value="Na_Ca_ex"/>
    <property type="match status" value="2"/>
</dbReference>
<keyword evidence="4 7" id="KW-0812">Transmembrane</keyword>
<feature type="transmembrane region" description="Helical" evidence="7">
    <location>
        <begin position="37"/>
        <end position="57"/>
    </location>
</feature>
<feature type="transmembrane region" description="Helical" evidence="7">
    <location>
        <begin position="569"/>
        <end position="589"/>
    </location>
</feature>
<feature type="transmembrane region" description="Helical" evidence="7">
    <location>
        <begin position="7"/>
        <end position="25"/>
    </location>
</feature>
<sequence length="738" mass="83018">MGLVRRWLFTALFYFINLIAVVRYLDNDDRSRGGFYSKMVLLTECFVMLGVLTSDYLTPSLSFISREILHISDRISGMTLLAFGNALPDITTTYQSMKRNATSLAFGELMGGVFFLLTVVLGVIGLVSTVRFEPTSPFGHYAERFDSYNENIRSNAYSRDVYLQDLGIFLVMIVVSTSFLFDGRLYFWECLLMVITYICCAIYMVSSHLSYCSTSEANSEIVEESSLRELINDNLSTCSDGNDSLIRSPTTIEPILSENANIRMFEEGVDVRRKYLRLGVQKYLRTHYKGWVRLTLQDCLDLWEHSEIINKEGNSKTEEVTTMQEQGESSQDEAIDVVPELPKLDRIQTNKRTKRRSSTLGTASERDALPTFVYSDYTGQGGKNTLEVVDATKQFSTPQPNSIAAFEGRPPTWRSLSYDHLGDIIQQESPTPSYGSIEVDDDEINEELQEIISRVSGTSRNMTWYKSFKLFNYLLDPDIDMSPTELVTLLFSTPISFILAVLIPSEETRQMYNNNNVVTTIQLSMAPIVLSFTLDNLFGYYVLVTISFMLILIFSLFETPLRLYRPDIISVFGFILSLGGISYTVHLILDILTSWADSFNLSQTVLGLTIFAWGNSVGDLVSNITFVQLGVLDVALGACFGSPLLYILFGIGMDGAIILLNKHAFKERNGLGALLTSFIEFKVDAHLISTCVGIILAFLILIVGVPLNHWRLDSRISTWLLSLYAFVTVINIILALSF</sequence>
<name>A0ABR4NPV7_9SACH</name>
<evidence type="ECO:0000256" key="5">
    <source>
        <dbReference type="ARBA" id="ARBA00022989"/>
    </source>
</evidence>
<feature type="domain" description="Sodium/calcium exchanger membrane region" evidence="8">
    <location>
        <begin position="570"/>
        <end position="732"/>
    </location>
</feature>
<feature type="transmembrane region" description="Helical" evidence="7">
    <location>
        <begin position="538"/>
        <end position="557"/>
    </location>
</feature>
<dbReference type="PANTHER" id="PTHR12266">
    <property type="entry name" value="NA+/CA2+ K+ INDEPENDENT EXCHANGER"/>
    <property type="match status" value="1"/>
</dbReference>
<dbReference type="InterPro" id="IPR004837">
    <property type="entry name" value="NaCa_Exmemb"/>
</dbReference>
<feature type="transmembrane region" description="Helical" evidence="7">
    <location>
        <begin position="644"/>
        <end position="665"/>
    </location>
</feature>
<comment type="similarity">
    <text evidence="2">Belongs to the Ca(2+):cation antiporter (CaCA) (TC 2.A.19) family.</text>
</comment>
<evidence type="ECO:0000256" key="3">
    <source>
        <dbReference type="ARBA" id="ARBA00022448"/>
    </source>
</evidence>
<keyword evidence="3" id="KW-0813">Transport</keyword>
<feature type="transmembrane region" description="Helical" evidence="7">
    <location>
        <begin position="515"/>
        <end position="532"/>
    </location>
</feature>
<dbReference type="InterPro" id="IPR051359">
    <property type="entry name" value="CaCA_antiporter"/>
</dbReference>
<protein>
    <recommendedName>
        <fullName evidence="8">Sodium/calcium exchanger membrane region domain-containing protein</fullName>
    </recommendedName>
</protein>
<evidence type="ECO:0000256" key="4">
    <source>
        <dbReference type="ARBA" id="ARBA00022692"/>
    </source>
</evidence>
<gene>
    <name evidence="9" type="ORF">RNJ44_01493</name>
</gene>
<dbReference type="Gene3D" id="1.20.1420.30">
    <property type="entry name" value="NCX, central ion-binding region"/>
    <property type="match status" value="2"/>
</dbReference>
<evidence type="ECO:0000256" key="6">
    <source>
        <dbReference type="ARBA" id="ARBA00023136"/>
    </source>
</evidence>
<dbReference type="PANTHER" id="PTHR12266:SF0">
    <property type="entry name" value="MITOCHONDRIAL SODIUM_CALCIUM EXCHANGER PROTEIN"/>
    <property type="match status" value="1"/>
</dbReference>
<feature type="transmembrane region" description="Helical" evidence="7">
    <location>
        <begin position="186"/>
        <end position="205"/>
    </location>
</feature>
<evidence type="ECO:0000256" key="7">
    <source>
        <dbReference type="SAM" id="Phobius"/>
    </source>
</evidence>
<feature type="transmembrane region" description="Helical" evidence="7">
    <location>
        <begin position="161"/>
        <end position="181"/>
    </location>
</feature>
<dbReference type="Proteomes" id="UP001623330">
    <property type="component" value="Unassembled WGS sequence"/>
</dbReference>
<proteinExistence type="inferred from homology"/>
<organism evidence="9 10">
    <name type="scientific">Nakaseomyces bracarensis</name>
    <dbReference type="NCBI Taxonomy" id="273131"/>
    <lineage>
        <taxon>Eukaryota</taxon>
        <taxon>Fungi</taxon>
        <taxon>Dikarya</taxon>
        <taxon>Ascomycota</taxon>
        <taxon>Saccharomycotina</taxon>
        <taxon>Saccharomycetes</taxon>
        <taxon>Saccharomycetales</taxon>
        <taxon>Saccharomycetaceae</taxon>
        <taxon>Nakaseomyces</taxon>
    </lineage>
</organism>
<evidence type="ECO:0000313" key="10">
    <source>
        <dbReference type="Proteomes" id="UP001623330"/>
    </source>
</evidence>
<dbReference type="InterPro" id="IPR044880">
    <property type="entry name" value="NCX_ion-bd_dom_sf"/>
</dbReference>
<feature type="transmembrane region" description="Helical" evidence="7">
    <location>
        <begin position="104"/>
        <end position="127"/>
    </location>
</feature>
<keyword evidence="6 7" id="KW-0472">Membrane</keyword>
<keyword evidence="10" id="KW-1185">Reference proteome</keyword>
<feature type="transmembrane region" description="Helical" evidence="7">
    <location>
        <begin position="685"/>
        <end position="707"/>
    </location>
</feature>
<evidence type="ECO:0000313" key="9">
    <source>
        <dbReference type="EMBL" id="KAL3230130.1"/>
    </source>
</evidence>
<feature type="transmembrane region" description="Helical" evidence="7">
    <location>
        <begin position="609"/>
        <end position="632"/>
    </location>
</feature>
<keyword evidence="5 7" id="KW-1133">Transmembrane helix</keyword>
<dbReference type="EMBL" id="JBEVYD010000010">
    <property type="protein sequence ID" value="KAL3230130.1"/>
    <property type="molecule type" value="Genomic_DNA"/>
</dbReference>
<evidence type="ECO:0000256" key="1">
    <source>
        <dbReference type="ARBA" id="ARBA00004141"/>
    </source>
</evidence>
<evidence type="ECO:0000259" key="8">
    <source>
        <dbReference type="Pfam" id="PF01699"/>
    </source>
</evidence>
<comment type="caution">
    <text evidence="9">The sequence shown here is derived from an EMBL/GenBank/DDBJ whole genome shotgun (WGS) entry which is preliminary data.</text>
</comment>
<accession>A0ABR4NPV7</accession>